<proteinExistence type="predicted"/>
<comment type="caution">
    <text evidence="2">The sequence shown here is derived from an EMBL/GenBank/DDBJ whole genome shotgun (WGS) entry which is preliminary data.</text>
</comment>
<sequence length="143" mass="15107">MSHHRQAGTRARVLQRWLLVLAVLAGAGVLQGSDCLPHTLRGTAPLAYSMTTVATPAAHLSTAESGGPPHRHHADSSVAQRTQTTADDCHLQPVPSTAATITSSMIFPPTTAIRTFPVEAAVPVRRPRLPVAVTLTEIGISRI</sequence>
<evidence type="ECO:0000256" key="1">
    <source>
        <dbReference type="SAM" id="MobiDB-lite"/>
    </source>
</evidence>
<dbReference type="EMBL" id="BOMF01000136">
    <property type="protein sequence ID" value="GID49859.1"/>
    <property type="molecule type" value="Genomic_DNA"/>
</dbReference>
<feature type="region of interest" description="Disordered" evidence="1">
    <location>
        <begin position="59"/>
        <end position="91"/>
    </location>
</feature>
<protein>
    <recommendedName>
        <fullName evidence="3">Secreted protein</fullName>
    </recommendedName>
</protein>
<evidence type="ECO:0008006" key="3">
    <source>
        <dbReference type="Google" id="ProtNLM"/>
    </source>
</evidence>
<reference evidence="2" key="1">
    <citation type="submission" date="2021-01" db="EMBL/GenBank/DDBJ databases">
        <title>Whole genome shotgun sequence of Actinoplanes capillaceus NBRC 16408.</title>
        <authorList>
            <person name="Komaki H."/>
            <person name="Tamura T."/>
        </authorList>
    </citation>
    <scope>NUCLEOTIDE SEQUENCE [LARGE SCALE GENOMIC DNA]</scope>
    <source>
        <strain evidence="2">NBRC 16408</strain>
    </source>
</reference>
<name>A0ABQ3WUJ3_9ACTN</name>
<accession>A0ABQ3WUJ3</accession>
<gene>
    <name evidence="2" type="ORF">Aca07nite_71340</name>
</gene>
<organism evidence="2">
    <name type="scientific">Actinoplanes campanulatus</name>
    <dbReference type="NCBI Taxonomy" id="113559"/>
    <lineage>
        <taxon>Bacteria</taxon>
        <taxon>Bacillati</taxon>
        <taxon>Actinomycetota</taxon>
        <taxon>Actinomycetes</taxon>
        <taxon>Micromonosporales</taxon>
        <taxon>Micromonosporaceae</taxon>
        <taxon>Actinoplanes</taxon>
    </lineage>
</organism>
<evidence type="ECO:0000313" key="2">
    <source>
        <dbReference type="EMBL" id="GID49859.1"/>
    </source>
</evidence>
<feature type="compositionally biased region" description="Polar residues" evidence="1">
    <location>
        <begin position="77"/>
        <end position="86"/>
    </location>
</feature>